<dbReference type="AlphaFoldDB" id="A0A484GT00"/>
<protein>
    <submittedName>
        <fullName evidence="2">Uncharacterized protein</fullName>
    </submittedName>
</protein>
<dbReference type="Proteomes" id="UP000295264">
    <property type="component" value="Unassembled WGS sequence"/>
</dbReference>
<proteinExistence type="predicted"/>
<organism evidence="2 3">
    <name type="scientific">Sousa chinensis</name>
    <name type="common">Indo-pacific humpbacked dolphin</name>
    <name type="synonym">Steno chinensis</name>
    <dbReference type="NCBI Taxonomy" id="103600"/>
    <lineage>
        <taxon>Eukaryota</taxon>
        <taxon>Metazoa</taxon>
        <taxon>Chordata</taxon>
        <taxon>Craniata</taxon>
        <taxon>Vertebrata</taxon>
        <taxon>Euteleostomi</taxon>
        <taxon>Mammalia</taxon>
        <taxon>Eutheria</taxon>
        <taxon>Laurasiatheria</taxon>
        <taxon>Artiodactyla</taxon>
        <taxon>Whippomorpha</taxon>
        <taxon>Cetacea</taxon>
        <taxon>Odontoceti</taxon>
        <taxon>Delphinidae</taxon>
        <taxon>Sousa</taxon>
    </lineage>
</organism>
<feature type="region of interest" description="Disordered" evidence="1">
    <location>
        <begin position="45"/>
        <end position="65"/>
    </location>
</feature>
<sequence length="65" mass="7106">SQHFFHFFIPQAINKRVQKRGHYGNEDSGYLVKIQGVALTESHIHKDVAPISNGNDGDVGSTGGK</sequence>
<evidence type="ECO:0000313" key="3">
    <source>
        <dbReference type="Proteomes" id="UP000295264"/>
    </source>
</evidence>
<comment type="caution">
    <text evidence="2">The sequence shown here is derived from an EMBL/GenBank/DDBJ whole genome shotgun (WGS) entry which is preliminary data.</text>
</comment>
<evidence type="ECO:0000313" key="2">
    <source>
        <dbReference type="EMBL" id="TEA38460.1"/>
    </source>
</evidence>
<accession>A0A484GT00</accession>
<evidence type="ECO:0000256" key="1">
    <source>
        <dbReference type="SAM" id="MobiDB-lite"/>
    </source>
</evidence>
<feature type="non-terminal residue" evidence="2">
    <location>
        <position position="65"/>
    </location>
</feature>
<dbReference type="EMBL" id="QWLN02004798">
    <property type="protein sequence ID" value="TEA38460.1"/>
    <property type="molecule type" value="Genomic_DNA"/>
</dbReference>
<gene>
    <name evidence="2" type="ORF">DBR06_SOUSAS110353</name>
</gene>
<reference evidence="2 3" key="1">
    <citation type="journal article" date="2018" name="Genomics">
        <title>Molecular footprints of inshore aquatic adaptation in Indo-Pacific humpback dolphin (Sousa chinensis).</title>
        <authorList>
            <person name="Ming Y."/>
            <person name="Jian J."/>
            <person name="Yu F."/>
            <person name="Yu X."/>
            <person name="Wang J."/>
            <person name="Liu W."/>
        </authorList>
    </citation>
    <scope>NUCLEOTIDE SEQUENCE [LARGE SCALE GENOMIC DNA]</scope>
    <source>
        <strain evidence="2">MY-2018</strain>
        <tissue evidence="2">Skin</tissue>
    </source>
</reference>
<feature type="non-terminal residue" evidence="2">
    <location>
        <position position="1"/>
    </location>
</feature>
<name>A0A484GT00_SOUCH</name>
<keyword evidence="3" id="KW-1185">Reference proteome</keyword>